<reference evidence="1 2" key="1">
    <citation type="journal article" date="2017" name="Syst. Appl. Microbiol.">
        <title>Lebetimonas natsushimae sp. nov., a novel strictly anaerobic, moderately thermophilic chemoautotroph isolated from a deep-sea hydrothermal vent polychaete nest in the Mid-Okinawa Trough.</title>
        <authorList>
            <person name="Nagata R."/>
            <person name="Takaki Y."/>
            <person name="Tame A."/>
            <person name="Nunoura T."/>
            <person name="Muto H."/>
            <person name="Mino S."/>
            <person name="Sawayama S."/>
            <person name="Takai K."/>
            <person name="Nakagawa S."/>
        </authorList>
    </citation>
    <scope>NUCLEOTIDE SEQUENCE [LARGE SCALE GENOMIC DNA]</scope>
    <source>
        <strain evidence="1 2">HS1857</strain>
    </source>
</reference>
<name>A0A292YF07_9BACT</name>
<dbReference type="AlphaFoldDB" id="A0A292YF07"/>
<keyword evidence="2" id="KW-1185">Reference proteome</keyword>
<protein>
    <submittedName>
        <fullName evidence="1">Uncharacterized protein</fullName>
    </submittedName>
</protein>
<evidence type="ECO:0000313" key="1">
    <source>
        <dbReference type="EMBL" id="GAX87644.1"/>
    </source>
</evidence>
<accession>A0A292YF07</accession>
<dbReference type="RefSeq" id="WP_096258894.1">
    <property type="nucleotide sequence ID" value="NZ_BDME01000002.1"/>
</dbReference>
<dbReference type="EMBL" id="BDME01000002">
    <property type="protein sequence ID" value="GAX87644.1"/>
    <property type="molecule type" value="Genomic_DNA"/>
</dbReference>
<dbReference type="Proteomes" id="UP000217944">
    <property type="component" value="Unassembled WGS sequence"/>
</dbReference>
<dbReference type="OrthoDB" id="5373069at2"/>
<sequence length="90" mass="10398">MIGILFKNNKLSSYPAEILVDEKIYKNIDEVDVNVIAGLSMPSEMIEKLRKKGIMFLKIKSLDELKDLNIDINVPKEWQKRGWKCGKKGF</sequence>
<evidence type="ECO:0000313" key="2">
    <source>
        <dbReference type="Proteomes" id="UP000217944"/>
    </source>
</evidence>
<gene>
    <name evidence="1" type="ORF">LNAT_P0941</name>
</gene>
<organism evidence="1 2">
    <name type="scientific">Lebetimonas natsushimae</name>
    <dbReference type="NCBI Taxonomy" id="1936991"/>
    <lineage>
        <taxon>Bacteria</taxon>
        <taxon>Pseudomonadati</taxon>
        <taxon>Campylobacterota</taxon>
        <taxon>Epsilonproteobacteria</taxon>
        <taxon>Nautiliales</taxon>
        <taxon>Nautiliaceae</taxon>
        <taxon>Lebetimonas</taxon>
    </lineage>
</organism>
<proteinExistence type="predicted"/>
<comment type="caution">
    <text evidence="1">The sequence shown here is derived from an EMBL/GenBank/DDBJ whole genome shotgun (WGS) entry which is preliminary data.</text>
</comment>